<dbReference type="EMBL" id="SUPK01000001">
    <property type="protein sequence ID" value="TJY44173.1"/>
    <property type="molecule type" value="Genomic_DNA"/>
</dbReference>
<feature type="binding site" evidence="5">
    <location>
        <position position="163"/>
    </location>
    <ligand>
        <name>Zn(2+)</name>
        <dbReference type="ChEBI" id="CHEBI:29105"/>
    </ligand>
</feature>
<proteinExistence type="inferred from homology"/>
<dbReference type="NCBIfam" id="NF009807">
    <property type="entry name" value="PRK13291.1"/>
    <property type="match status" value="1"/>
</dbReference>
<name>A0A4U0FGP3_9BACL</name>
<comment type="subunit">
    <text evidence="5">Homodimer.</text>
</comment>
<evidence type="ECO:0000313" key="8">
    <source>
        <dbReference type="Proteomes" id="UP000309673"/>
    </source>
</evidence>
<dbReference type="Pfam" id="PF12867">
    <property type="entry name" value="DinB_2"/>
    <property type="match status" value="1"/>
</dbReference>
<dbReference type="OrthoDB" id="9796039at2"/>
<comment type="subcellular location">
    <subcellularLocation>
        <location evidence="5">Cytoplasm</location>
    </subcellularLocation>
</comment>
<keyword evidence="8" id="KW-1185">Reference proteome</keyword>
<gene>
    <name evidence="7" type="ORF">E5161_01910</name>
</gene>
<dbReference type="Gene3D" id="1.20.120.450">
    <property type="entry name" value="dinb family like domain"/>
    <property type="match status" value="1"/>
</dbReference>
<comment type="cofactor">
    <cofactor evidence="5">
        <name>Zn(2+)</name>
        <dbReference type="ChEBI" id="CHEBI:29105"/>
    </cofactor>
    <text evidence="5">Binds 1 zinc ion per subunit.</text>
</comment>
<organism evidence="7 8">
    <name type="scientific">Cohnella pontilimi</name>
    <dbReference type="NCBI Taxonomy" id="2564100"/>
    <lineage>
        <taxon>Bacteria</taxon>
        <taxon>Bacillati</taxon>
        <taxon>Bacillota</taxon>
        <taxon>Bacilli</taxon>
        <taxon>Bacillales</taxon>
        <taxon>Paenibacillaceae</taxon>
        <taxon>Cohnella</taxon>
    </lineage>
</organism>
<comment type="caution">
    <text evidence="7">The sequence shown here is derived from an EMBL/GenBank/DDBJ whole genome shotgun (WGS) entry which is preliminary data.</text>
</comment>
<dbReference type="GO" id="GO:0005737">
    <property type="term" value="C:cytoplasm"/>
    <property type="evidence" value="ECO:0007669"/>
    <property type="project" value="UniProtKB-SubCell"/>
</dbReference>
<evidence type="ECO:0000256" key="1">
    <source>
        <dbReference type="ARBA" id="ARBA00022490"/>
    </source>
</evidence>
<keyword evidence="4 5" id="KW-0862">Zinc</keyword>
<evidence type="ECO:0000256" key="4">
    <source>
        <dbReference type="ARBA" id="ARBA00022833"/>
    </source>
</evidence>
<evidence type="ECO:0000313" key="7">
    <source>
        <dbReference type="EMBL" id="TJY44173.1"/>
    </source>
</evidence>
<sequence>MTEDLRYPVGKFHHEGDITAAHREAWMRDIEQLPDKLAAAIQGLSPEQLNTPYRDGGWTVRQVVHHLADSHMNAFIRMKLALTEERPTIKPYEEGDWAALPDSVSAEPQLSLDLLKGLHARWILLLQSMSDADFAKTFFHPGSQQVQRLDRTLGLYAWHSRHHVAHITSLRERMGW</sequence>
<dbReference type="EC" id="3.-.-.-" evidence="5"/>
<evidence type="ECO:0000256" key="2">
    <source>
        <dbReference type="ARBA" id="ARBA00022723"/>
    </source>
</evidence>
<dbReference type="RefSeq" id="WP_136775893.1">
    <property type="nucleotide sequence ID" value="NZ_SUPK01000001.1"/>
</dbReference>
<dbReference type="AlphaFoldDB" id="A0A4U0FGP3"/>
<dbReference type="Proteomes" id="UP000309673">
    <property type="component" value="Unassembled WGS sequence"/>
</dbReference>
<keyword evidence="3 5" id="KW-0378">Hydrolase</keyword>
<accession>A0A4U0FGP3</accession>
<evidence type="ECO:0000259" key="6">
    <source>
        <dbReference type="Pfam" id="PF12867"/>
    </source>
</evidence>
<comment type="function">
    <text evidence="5">Possible metal-dependent hydrolase.</text>
</comment>
<dbReference type="SUPFAM" id="SSF109854">
    <property type="entry name" value="DinB/YfiT-like putative metalloenzymes"/>
    <property type="match status" value="1"/>
</dbReference>
<comment type="similarity">
    <text evidence="5">Belongs to the metal hydrolase YfiT family.</text>
</comment>
<feature type="binding site" evidence="5">
    <location>
        <position position="66"/>
    </location>
    <ligand>
        <name>Zn(2+)</name>
        <dbReference type="ChEBI" id="CHEBI:29105"/>
    </ligand>
</feature>
<keyword evidence="1 5" id="KW-0963">Cytoplasm</keyword>
<feature type="domain" description="DinB-like" evidence="6">
    <location>
        <begin position="30"/>
        <end position="167"/>
    </location>
</feature>
<dbReference type="HAMAP" id="MF_01256">
    <property type="entry name" value="YfiT_hydrol"/>
    <property type="match status" value="1"/>
</dbReference>
<dbReference type="GO" id="GO:0016787">
    <property type="term" value="F:hydrolase activity"/>
    <property type="evidence" value="ECO:0007669"/>
    <property type="project" value="UniProtKB-UniRule"/>
</dbReference>
<feature type="binding site" evidence="5">
    <location>
        <position position="159"/>
    </location>
    <ligand>
        <name>Zn(2+)</name>
        <dbReference type="ChEBI" id="CHEBI:29105"/>
    </ligand>
</feature>
<protein>
    <recommendedName>
        <fullName evidence="5">Putative metal-dependent hydrolase E5161_01910</fullName>
        <ecNumber evidence="5">3.-.-.-</ecNumber>
    </recommendedName>
</protein>
<keyword evidence="2 5" id="KW-0479">Metal-binding</keyword>
<reference evidence="7 8" key="1">
    <citation type="submission" date="2019-04" db="EMBL/GenBank/DDBJ databases">
        <title>Cohnella sp. nov., isolated from soil.</title>
        <authorList>
            <person name="Kim W."/>
        </authorList>
    </citation>
    <scope>NUCLEOTIDE SEQUENCE [LARGE SCALE GENOMIC DNA]</scope>
    <source>
        <strain evidence="7 8">CAU 1483</strain>
    </source>
</reference>
<dbReference type="InterPro" id="IPR023774">
    <property type="entry name" value="Put_metal_dep_hydrolase_YfiT"/>
</dbReference>
<evidence type="ECO:0000256" key="3">
    <source>
        <dbReference type="ARBA" id="ARBA00022801"/>
    </source>
</evidence>
<dbReference type="InterPro" id="IPR024775">
    <property type="entry name" value="DinB-like"/>
</dbReference>
<evidence type="ECO:0000256" key="5">
    <source>
        <dbReference type="HAMAP-Rule" id="MF_01256"/>
    </source>
</evidence>
<dbReference type="InterPro" id="IPR034660">
    <property type="entry name" value="DinB/YfiT-like"/>
</dbReference>
<dbReference type="GO" id="GO:0008270">
    <property type="term" value="F:zinc ion binding"/>
    <property type="evidence" value="ECO:0007669"/>
    <property type="project" value="UniProtKB-UniRule"/>
</dbReference>